<dbReference type="SMART" id="SM00052">
    <property type="entry name" value="EAL"/>
    <property type="match status" value="1"/>
</dbReference>
<dbReference type="RefSeq" id="WP_080620991.1">
    <property type="nucleotide sequence ID" value="NZ_CAWMZI010000001.1"/>
</dbReference>
<gene>
    <name evidence="2" type="ORF">A6J80_07285</name>
</gene>
<evidence type="ECO:0000259" key="1">
    <source>
        <dbReference type="PROSITE" id="PS50883"/>
    </source>
</evidence>
<dbReference type="PROSITE" id="PS50883">
    <property type="entry name" value="EAL"/>
    <property type="match status" value="1"/>
</dbReference>
<dbReference type="STRING" id="147645.A6J80_07285"/>
<evidence type="ECO:0000313" key="2">
    <source>
        <dbReference type="EMBL" id="ARC36203.1"/>
    </source>
</evidence>
<accession>A0A1V0GQT7</accession>
<dbReference type="KEGG" id="pye:A6J80_07285"/>
<evidence type="ECO:0000313" key="3">
    <source>
        <dbReference type="Proteomes" id="UP000191257"/>
    </source>
</evidence>
<dbReference type="Pfam" id="PF00563">
    <property type="entry name" value="EAL"/>
    <property type="match status" value="1"/>
</dbReference>
<dbReference type="PANTHER" id="PTHR33121">
    <property type="entry name" value="CYCLIC DI-GMP PHOSPHODIESTERASE PDEF"/>
    <property type="match status" value="1"/>
</dbReference>
<sequence>MTDPIDPSDELGSPLDFAVDQQSRLTMATVRRAVARGDAVLAYQPVVQSGRPQHVAFHEGLIRIIDETGRIVPLRDFMPLAETTELGRQIDCLSLSLGLRTLAEEPSIRLSINMSARSIGYPAWIRTLRQGMNGDSSIGERLILEITESSAMGLPEMVGRFMSELQASGVSFALDDFGAGYTSFRYLRDFCFDMIKIDGQFVRDISAQRDNQVLARALQSIAHQFDMFTVAEMVETAEDAAYLIDMGIDCLQGYYFGAPTIVPPWRSPGTAAKRF</sequence>
<dbReference type="EMBL" id="CP020442">
    <property type="protein sequence ID" value="ARC36203.1"/>
    <property type="molecule type" value="Genomic_DNA"/>
</dbReference>
<dbReference type="Gene3D" id="3.20.20.450">
    <property type="entry name" value="EAL domain"/>
    <property type="match status" value="1"/>
</dbReference>
<dbReference type="PANTHER" id="PTHR33121:SF79">
    <property type="entry name" value="CYCLIC DI-GMP PHOSPHODIESTERASE PDED-RELATED"/>
    <property type="match status" value="1"/>
</dbReference>
<dbReference type="Proteomes" id="UP000191257">
    <property type="component" value="Chromosome"/>
</dbReference>
<dbReference type="AlphaFoldDB" id="A0A1V0GQT7"/>
<protein>
    <submittedName>
        <fullName evidence="2">EAL domain-containing protein</fullName>
    </submittedName>
</protein>
<feature type="domain" description="EAL" evidence="1">
    <location>
        <begin position="23"/>
        <end position="273"/>
    </location>
</feature>
<reference evidence="2" key="1">
    <citation type="submission" date="2017-12" db="EMBL/GenBank/DDBJ databases">
        <title>FDA dAtabase for Regulatory Grade micrObial Sequences (FDA-ARGOS): Supporting development and validation of Infectious Disease Dx tests.</title>
        <authorList>
            <person name="Campos J."/>
            <person name="Goldberg B."/>
            <person name="Tallon L."/>
            <person name="Sadzewicz L."/>
            <person name="Sengamalay N."/>
            <person name="Ott S."/>
            <person name="Godinez A."/>
            <person name="Nagaraj S."/>
            <person name="Vyas G."/>
            <person name="Aluvathingal J."/>
            <person name="Nadendla S."/>
            <person name="Geyer C."/>
            <person name="Nandy P."/>
            <person name="Hobson J."/>
            <person name="Sichtig H."/>
        </authorList>
    </citation>
    <scope>NUCLEOTIDE SEQUENCE</scope>
    <source>
        <strain evidence="2">FDAARGOS_252</strain>
    </source>
</reference>
<dbReference type="InterPro" id="IPR001633">
    <property type="entry name" value="EAL_dom"/>
</dbReference>
<dbReference type="InterPro" id="IPR050706">
    <property type="entry name" value="Cyclic-di-GMP_PDE-like"/>
</dbReference>
<dbReference type="InterPro" id="IPR035919">
    <property type="entry name" value="EAL_sf"/>
</dbReference>
<keyword evidence="3" id="KW-1185">Reference proteome</keyword>
<dbReference type="GO" id="GO:0071111">
    <property type="term" value="F:cyclic-guanylate-specific phosphodiesterase activity"/>
    <property type="evidence" value="ECO:0007669"/>
    <property type="project" value="InterPro"/>
</dbReference>
<dbReference type="eggNOG" id="COG2200">
    <property type="taxonomic scope" value="Bacteria"/>
</dbReference>
<name>A0A1V0GQT7_9RHOB</name>
<dbReference type="SUPFAM" id="SSF141868">
    <property type="entry name" value="EAL domain-like"/>
    <property type="match status" value="1"/>
</dbReference>
<dbReference type="CDD" id="cd01948">
    <property type="entry name" value="EAL"/>
    <property type="match status" value="1"/>
</dbReference>
<proteinExistence type="predicted"/>
<organism evidence="2 3">
    <name type="scientific">Paracoccus yeei</name>
    <dbReference type="NCBI Taxonomy" id="147645"/>
    <lineage>
        <taxon>Bacteria</taxon>
        <taxon>Pseudomonadati</taxon>
        <taxon>Pseudomonadota</taxon>
        <taxon>Alphaproteobacteria</taxon>
        <taxon>Rhodobacterales</taxon>
        <taxon>Paracoccaceae</taxon>
        <taxon>Paracoccus</taxon>
    </lineage>
</organism>